<dbReference type="InterPro" id="IPR002126">
    <property type="entry name" value="Cadherin-like_dom"/>
</dbReference>
<dbReference type="PROSITE" id="PS00232">
    <property type="entry name" value="CADHERIN_1"/>
    <property type="match status" value="2"/>
</dbReference>
<keyword evidence="14" id="KW-1185">Reference proteome</keyword>
<feature type="domain" description="Cadherin" evidence="12">
    <location>
        <begin position="615"/>
        <end position="702"/>
    </location>
</feature>
<evidence type="ECO:0000256" key="4">
    <source>
        <dbReference type="ARBA" id="ARBA00022837"/>
    </source>
</evidence>
<dbReference type="Pfam" id="PF00028">
    <property type="entry name" value="Cadherin"/>
    <property type="match status" value="5"/>
</dbReference>
<feature type="domain" description="Cadherin" evidence="12">
    <location>
        <begin position="271"/>
        <end position="378"/>
    </location>
</feature>
<comment type="subcellular location">
    <subcellularLocation>
        <location evidence="1">Membrane</location>
        <topology evidence="1">Single-pass membrane protein</topology>
    </subcellularLocation>
</comment>
<dbReference type="SUPFAM" id="SSF49313">
    <property type="entry name" value="Cadherin-like"/>
    <property type="match status" value="6"/>
</dbReference>
<feature type="domain" description="Cadherin" evidence="12">
    <location>
        <begin position="160"/>
        <end position="270"/>
    </location>
</feature>
<evidence type="ECO:0000256" key="2">
    <source>
        <dbReference type="ARBA" id="ARBA00022692"/>
    </source>
</evidence>
<feature type="domain" description="Cadherin" evidence="12">
    <location>
        <begin position="489"/>
        <end position="593"/>
    </location>
</feature>
<evidence type="ECO:0000313" key="14">
    <source>
        <dbReference type="Proteomes" id="UP000597762"/>
    </source>
</evidence>
<dbReference type="PROSITE" id="PS50268">
    <property type="entry name" value="CADHERIN_2"/>
    <property type="match status" value="6"/>
</dbReference>
<keyword evidence="6 11" id="KW-1133">Transmembrane helix</keyword>
<feature type="transmembrane region" description="Helical" evidence="11">
    <location>
        <begin position="716"/>
        <end position="742"/>
    </location>
</feature>
<sequence>MIYFFFFRKCLLDIPERYLLLLNRPCLGDMFTTSCALFLSSLHLCLCVDLIYYATEGKNPGTFLGDLAADTNLMEENDHNSISFIQLGEDVMDSFHLFRVSKTTGKLYTAQMLDAESLCKRNTECFRTVDVAAQQGETFMQILEIKIIIQDINDHHPKFPVKQVDIEFSEDDRKGRGRLIPSAIDQDVSFLNSQITYELRKKVKPFTLSISNRVDGTVDLLISLEDNLDREVTDAYDLQVVAKDKGTPAKQAILNVRVSVLDVNDNIPVFPQNLYNVSAINEHYSSMPLVVLSATDSDLGKNGEVSYRFSSQTPENIRSHFELQETTGEIFLCKKFVPGQELKSKLYVKAVDGGTPPLSSVVMVLVNVISQQNNEPIIDINFVSVSTGKIATISEGVRVGSFIAYVKVTDHDVGLNGEVACNIQHEKFQLQDLSPKKYKVTIKQSLDRETETHHDVTIRCQDKGSPPLHRESKFSIQVLDINDVLPTFSKHTFHFWTAENQRSKVLVGYITATDPDLGPGGQLTYTMLKSQEQLLPFHLTDDGFISTTSSLDHELKDVYKFRVLVRDNGTPSLNSTADVVIEVTDVNDNAPYFTFPGVNPFTFEFNYHPRSKNNITMLKASDSDSRENAFLKYEITTGNEKQLFTINRYTGLLSFTRVPSQEDAGFYDLHFAVKDSGRPVRSAETVVSLMLIVSNDTSELHFMDISKSEEAMDVGLLILTVLLAVVASIALVIPITICIIRYNDRRNASRRNQVNPNPCTKCTTEPEPEMEEESQHPATGGTAMILQTTTTEVQKKSEKE</sequence>
<evidence type="ECO:0000256" key="11">
    <source>
        <dbReference type="SAM" id="Phobius"/>
    </source>
</evidence>
<evidence type="ECO:0000256" key="10">
    <source>
        <dbReference type="SAM" id="MobiDB-lite"/>
    </source>
</evidence>
<dbReference type="GO" id="GO:0007156">
    <property type="term" value="P:homophilic cell adhesion via plasma membrane adhesion molecules"/>
    <property type="evidence" value="ECO:0007669"/>
    <property type="project" value="InterPro"/>
</dbReference>
<keyword evidence="7 11" id="KW-0472">Membrane</keyword>
<dbReference type="PANTHER" id="PTHR24028:SF146">
    <property type="entry name" value="CADHERIN 96CB, ISOFORM D-RELATED"/>
    <property type="match status" value="1"/>
</dbReference>
<dbReference type="InterPro" id="IPR013164">
    <property type="entry name" value="Cadherin_N"/>
</dbReference>
<feature type="domain" description="Cadherin" evidence="12">
    <location>
        <begin position="385"/>
        <end position="488"/>
    </location>
</feature>
<keyword evidence="2 11" id="KW-0812">Transmembrane</keyword>
<dbReference type="CDD" id="cd11304">
    <property type="entry name" value="Cadherin_repeat"/>
    <property type="match status" value="6"/>
</dbReference>
<dbReference type="OrthoDB" id="6252479at2759"/>
<proteinExistence type="predicted"/>
<reference evidence="13" key="1">
    <citation type="submission" date="2021-01" db="EMBL/GenBank/DDBJ databases">
        <authorList>
            <person name="Li R."/>
            <person name="Bekaert M."/>
        </authorList>
    </citation>
    <scope>NUCLEOTIDE SEQUENCE</scope>
    <source>
        <strain evidence="13">Farmed</strain>
    </source>
</reference>
<evidence type="ECO:0000256" key="6">
    <source>
        <dbReference type="ARBA" id="ARBA00022989"/>
    </source>
</evidence>
<dbReference type="GO" id="GO:0005509">
    <property type="term" value="F:calcium ion binding"/>
    <property type="evidence" value="ECO:0007669"/>
    <property type="project" value="UniProtKB-UniRule"/>
</dbReference>
<dbReference type="Gene3D" id="2.60.40.60">
    <property type="entry name" value="Cadherins"/>
    <property type="match status" value="6"/>
</dbReference>
<evidence type="ECO:0000259" key="12">
    <source>
        <dbReference type="PROSITE" id="PS50268"/>
    </source>
</evidence>
<evidence type="ECO:0000313" key="13">
    <source>
        <dbReference type="EMBL" id="CAE1273013.1"/>
    </source>
</evidence>
<dbReference type="Proteomes" id="UP000597762">
    <property type="component" value="Unassembled WGS sequence"/>
</dbReference>
<protein>
    <submittedName>
        <fullName evidence="13">PCDHD1</fullName>
    </submittedName>
</protein>
<dbReference type="AlphaFoldDB" id="A0A812CQ03"/>
<dbReference type="GO" id="GO:0005886">
    <property type="term" value="C:plasma membrane"/>
    <property type="evidence" value="ECO:0007669"/>
    <property type="project" value="InterPro"/>
</dbReference>
<comment type="caution">
    <text evidence="13">The sequence shown here is derived from an EMBL/GenBank/DDBJ whole genome shotgun (WGS) entry which is preliminary data.</text>
</comment>
<name>A0A812CQ03_ACAPH</name>
<feature type="region of interest" description="Disordered" evidence="10">
    <location>
        <begin position="749"/>
        <end position="800"/>
    </location>
</feature>
<gene>
    <name evidence="13" type="ORF">SPHA_37920</name>
</gene>
<dbReference type="InterPro" id="IPR020894">
    <property type="entry name" value="Cadherin_CS"/>
</dbReference>
<dbReference type="Pfam" id="PF08266">
    <property type="entry name" value="Cadherin_2"/>
    <property type="match status" value="1"/>
</dbReference>
<keyword evidence="4 9" id="KW-0106">Calcium</keyword>
<dbReference type="InterPro" id="IPR015919">
    <property type="entry name" value="Cadherin-like_sf"/>
</dbReference>
<evidence type="ECO:0000256" key="1">
    <source>
        <dbReference type="ARBA" id="ARBA00004167"/>
    </source>
</evidence>
<dbReference type="InterPro" id="IPR050174">
    <property type="entry name" value="Protocadherin/Cadherin-CA"/>
</dbReference>
<keyword evidence="5" id="KW-0130">Cell adhesion</keyword>
<accession>A0A812CQ03</accession>
<dbReference type="FunFam" id="2.60.40.60:FF:000002">
    <property type="entry name" value="Protocadherin alpha 2"/>
    <property type="match status" value="1"/>
</dbReference>
<keyword evidence="8" id="KW-0325">Glycoprotein</keyword>
<evidence type="ECO:0000256" key="7">
    <source>
        <dbReference type="ARBA" id="ARBA00023136"/>
    </source>
</evidence>
<feature type="domain" description="Cadherin" evidence="12">
    <location>
        <begin position="68"/>
        <end position="159"/>
    </location>
</feature>
<dbReference type="FunFam" id="2.60.40.60:FF:000092">
    <property type="entry name" value="Protocadherin 8"/>
    <property type="match status" value="1"/>
</dbReference>
<evidence type="ECO:0000256" key="3">
    <source>
        <dbReference type="ARBA" id="ARBA00022737"/>
    </source>
</evidence>
<dbReference type="EMBL" id="CAHIKZ030001709">
    <property type="protein sequence ID" value="CAE1273013.1"/>
    <property type="molecule type" value="Genomic_DNA"/>
</dbReference>
<evidence type="ECO:0000256" key="9">
    <source>
        <dbReference type="PROSITE-ProRule" id="PRU00043"/>
    </source>
</evidence>
<dbReference type="PANTHER" id="PTHR24028">
    <property type="entry name" value="CADHERIN-87A"/>
    <property type="match status" value="1"/>
</dbReference>
<evidence type="ECO:0000256" key="5">
    <source>
        <dbReference type="ARBA" id="ARBA00022889"/>
    </source>
</evidence>
<feature type="compositionally biased region" description="Polar residues" evidence="10">
    <location>
        <begin position="750"/>
        <end position="763"/>
    </location>
</feature>
<evidence type="ECO:0000256" key="8">
    <source>
        <dbReference type="ARBA" id="ARBA00023180"/>
    </source>
</evidence>
<dbReference type="SMART" id="SM00112">
    <property type="entry name" value="CA"/>
    <property type="match status" value="6"/>
</dbReference>
<keyword evidence="3" id="KW-0677">Repeat</keyword>
<organism evidence="13 14">
    <name type="scientific">Acanthosepion pharaonis</name>
    <name type="common">Pharaoh cuttlefish</name>
    <name type="synonym">Sepia pharaonis</name>
    <dbReference type="NCBI Taxonomy" id="158019"/>
    <lineage>
        <taxon>Eukaryota</taxon>
        <taxon>Metazoa</taxon>
        <taxon>Spiralia</taxon>
        <taxon>Lophotrochozoa</taxon>
        <taxon>Mollusca</taxon>
        <taxon>Cephalopoda</taxon>
        <taxon>Coleoidea</taxon>
        <taxon>Decapodiformes</taxon>
        <taxon>Sepiida</taxon>
        <taxon>Sepiina</taxon>
        <taxon>Sepiidae</taxon>
        <taxon>Acanthosepion</taxon>
    </lineage>
</organism>
<dbReference type="PRINTS" id="PR00205">
    <property type="entry name" value="CADHERIN"/>
</dbReference>
<dbReference type="FunFam" id="2.60.40.60:FF:000020">
    <property type="entry name" value="Dachsous cadherin-related 1b"/>
    <property type="match status" value="1"/>
</dbReference>